<dbReference type="InterPro" id="IPR016187">
    <property type="entry name" value="CTDL_fold"/>
</dbReference>
<dbReference type="SUPFAM" id="SSF49785">
    <property type="entry name" value="Galactose-binding domain-like"/>
    <property type="match status" value="1"/>
</dbReference>
<evidence type="ECO:0000256" key="5">
    <source>
        <dbReference type="ARBA" id="ARBA00023180"/>
    </source>
</evidence>
<comment type="cofactor">
    <cofactor evidence="1">
        <name>Ca(2+)</name>
        <dbReference type="ChEBI" id="CHEBI:29108"/>
    </cofactor>
</comment>
<name>A0A6P4YAN3_BRABE</name>
<dbReference type="GeneID" id="109471278"/>
<dbReference type="SUPFAM" id="SSF49899">
    <property type="entry name" value="Concanavalin A-like lectins/glucanases"/>
    <property type="match status" value="2"/>
</dbReference>
<dbReference type="AlphaFoldDB" id="A0A6P4YAN3"/>
<dbReference type="GO" id="GO:0046872">
    <property type="term" value="F:metal ion binding"/>
    <property type="evidence" value="ECO:0007669"/>
    <property type="project" value="UniProtKB-KW"/>
</dbReference>
<dbReference type="KEGG" id="bbel:109471278"/>
<dbReference type="Gene3D" id="2.60.120.200">
    <property type="match status" value="1"/>
</dbReference>
<evidence type="ECO:0000259" key="8">
    <source>
        <dbReference type="PROSITE" id="PS51828"/>
    </source>
</evidence>
<evidence type="ECO:0000256" key="2">
    <source>
        <dbReference type="ARBA" id="ARBA00022723"/>
    </source>
</evidence>
<protein>
    <submittedName>
        <fullName evidence="10">Uncharacterized protein LOC109471278</fullName>
    </submittedName>
</protein>
<dbReference type="PROSITE" id="PS50041">
    <property type="entry name" value="C_TYPE_LECTIN_2"/>
    <property type="match status" value="1"/>
</dbReference>
<dbReference type="Pfam" id="PF00354">
    <property type="entry name" value="Pentaxin"/>
    <property type="match status" value="1"/>
</dbReference>
<dbReference type="Gene3D" id="2.60.120.260">
    <property type="entry name" value="Galactose-binding domain-like"/>
    <property type="match status" value="1"/>
</dbReference>
<dbReference type="PROSITE" id="PS00615">
    <property type="entry name" value="C_TYPE_LECTIN_1"/>
    <property type="match status" value="1"/>
</dbReference>
<dbReference type="SMART" id="SM00159">
    <property type="entry name" value="PTX"/>
    <property type="match status" value="1"/>
</dbReference>
<dbReference type="Gene3D" id="3.10.100.10">
    <property type="entry name" value="Mannose-Binding Protein A, subunit A"/>
    <property type="match status" value="1"/>
</dbReference>
<dbReference type="SMART" id="SM00607">
    <property type="entry name" value="FTP"/>
    <property type="match status" value="1"/>
</dbReference>
<gene>
    <name evidence="10" type="primary">LOC109471278</name>
</gene>
<dbReference type="PANTHER" id="PTHR19277">
    <property type="entry name" value="PENTRAXIN"/>
    <property type="match status" value="1"/>
</dbReference>
<keyword evidence="2" id="KW-0479">Metal-binding</keyword>
<dbReference type="InterPro" id="IPR008979">
    <property type="entry name" value="Galactose-bd-like_sf"/>
</dbReference>
<keyword evidence="4 6" id="KW-1015">Disulfide bond</keyword>
<organism evidence="9 10">
    <name type="scientific">Branchiostoma belcheri</name>
    <name type="common">Amphioxus</name>
    <dbReference type="NCBI Taxonomy" id="7741"/>
    <lineage>
        <taxon>Eukaryota</taxon>
        <taxon>Metazoa</taxon>
        <taxon>Chordata</taxon>
        <taxon>Cephalochordata</taxon>
        <taxon>Leptocardii</taxon>
        <taxon>Amphioxiformes</taxon>
        <taxon>Branchiostomatidae</taxon>
        <taxon>Branchiostoma</taxon>
    </lineage>
</organism>
<evidence type="ECO:0000259" key="7">
    <source>
        <dbReference type="PROSITE" id="PS50041"/>
    </source>
</evidence>
<dbReference type="SUPFAM" id="SSF56436">
    <property type="entry name" value="C-type lectin-like"/>
    <property type="match status" value="1"/>
</dbReference>
<evidence type="ECO:0000256" key="6">
    <source>
        <dbReference type="PROSITE-ProRule" id="PRU01172"/>
    </source>
</evidence>
<reference evidence="10" key="1">
    <citation type="submission" date="2025-08" db="UniProtKB">
        <authorList>
            <consortium name="RefSeq"/>
        </authorList>
    </citation>
    <scope>IDENTIFICATION</scope>
    <source>
        <tissue evidence="10">Gonad</tissue>
    </source>
</reference>
<dbReference type="Proteomes" id="UP000515135">
    <property type="component" value="Unplaced"/>
</dbReference>
<dbReference type="Pfam" id="PF00059">
    <property type="entry name" value="Lectin_C"/>
    <property type="match status" value="1"/>
</dbReference>
<dbReference type="InterPro" id="IPR006585">
    <property type="entry name" value="FTP1"/>
</dbReference>
<dbReference type="OrthoDB" id="6127063at2759"/>
<dbReference type="InterPro" id="IPR018378">
    <property type="entry name" value="C-type_lectin_CS"/>
</dbReference>
<feature type="disulfide bond" evidence="6">
    <location>
        <begin position="131"/>
        <end position="190"/>
    </location>
</feature>
<dbReference type="Pfam" id="PF22633">
    <property type="entry name" value="F5_F8_type_C_2"/>
    <property type="match status" value="1"/>
</dbReference>
<dbReference type="PROSITE" id="PS51828">
    <property type="entry name" value="PTX_2"/>
    <property type="match status" value="1"/>
</dbReference>
<feature type="domain" description="C-type lectin" evidence="7">
    <location>
        <begin position="1"/>
        <end position="83"/>
    </location>
</feature>
<dbReference type="InterPro" id="IPR001759">
    <property type="entry name" value="PTX_dom"/>
</dbReference>
<evidence type="ECO:0000313" key="9">
    <source>
        <dbReference type="Proteomes" id="UP000515135"/>
    </source>
</evidence>
<dbReference type="RefSeq" id="XP_019626120.1">
    <property type="nucleotide sequence ID" value="XM_019770561.1"/>
</dbReference>
<dbReference type="InterPro" id="IPR051360">
    <property type="entry name" value="Neuronal_Pentraxin_Related"/>
</dbReference>
<proteinExistence type="predicted"/>
<evidence type="ECO:0000313" key="10">
    <source>
        <dbReference type="RefSeq" id="XP_019626120.1"/>
    </source>
</evidence>
<evidence type="ECO:0000256" key="3">
    <source>
        <dbReference type="ARBA" id="ARBA00022837"/>
    </source>
</evidence>
<dbReference type="CDD" id="cd00037">
    <property type="entry name" value="CLECT"/>
    <property type="match status" value="1"/>
</dbReference>
<accession>A0A6P4YAN3</accession>
<evidence type="ECO:0000256" key="1">
    <source>
        <dbReference type="ARBA" id="ARBA00001913"/>
    </source>
</evidence>
<sequence length="541" mass="58578">MPRDTATNDFLIYLKNAVDINAWFRFGLTDDDQEGVWMWDDNVPLGDFSAWGPGEPSGSGTENCAEYFPESWSQQSAWNDGPCTDAGRKFICQVSPSGDSQKIIFPGPRGIDDYARMETTLPADLTSFTLCVHMRSNMDSSNEISLVSYAVSQHKNELLLFVNGGFKLILQSEIQMADPPVWDGEWHTICTTWRSSDGAWQLYADGVLTDSGSGFKVGGRVRTGGTWILGQEQDEVGGGFEADQSFIGELSEVNLWDRVLSPAEIAADCGYHGNVIDWGTTNTRVFGDASKAGYQCGTPVILPLEASVLALHSWNYLGVSYDYTTGVAMIWHEGIPVAKSNFGRLALSAQGDLIVGNLNTSSAFGGRVSCLQVYGTALSKAEVEKARETCYGGNVAVGKTANQSSSFVMPNRDTSAGQAVDGYLGTTVDPGNACTLTAQDTEPWWVVNLGNATSVGTVRILNRGDCCGERLQNFQVRVGDSQNFQLNQACGAIYTGTPSSGERIELHCREGTVGQYVSVQTIKTTEHLSLCEVEVFPETAE</sequence>
<keyword evidence="5" id="KW-0325">Glycoprotein</keyword>
<dbReference type="PANTHER" id="PTHR19277:SF161">
    <property type="entry name" value="LAMININ G DOMAIN-CONTAINING PROTEIN"/>
    <property type="match status" value="1"/>
</dbReference>
<feature type="domain" description="Pentraxin (PTX)" evidence="8">
    <location>
        <begin position="99"/>
        <end position="296"/>
    </location>
</feature>
<dbReference type="InterPro" id="IPR016186">
    <property type="entry name" value="C-type_lectin-like/link_sf"/>
</dbReference>
<keyword evidence="9" id="KW-1185">Reference proteome</keyword>
<evidence type="ECO:0000256" key="4">
    <source>
        <dbReference type="ARBA" id="ARBA00023157"/>
    </source>
</evidence>
<dbReference type="FunFam" id="2.60.120.200:FF:000012">
    <property type="entry name" value="neuronal pentraxin receptor"/>
    <property type="match status" value="1"/>
</dbReference>
<dbReference type="InterPro" id="IPR001304">
    <property type="entry name" value="C-type_lectin-like"/>
</dbReference>
<dbReference type="InterPro" id="IPR013320">
    <property type="entry name" value="ConA-like_dom_sf"/>
</dbReference>
<dbReference type="PRINTS" id="PR00895">
    <property type="entry name" value="PENTAXIN"/>
</dbReference>
<keyword evidence="3" id="KW-0106">Calcium</keyword>